<proteinExistence type="predicted"/>
<comment type="caution">
    <text evidence="2">The sequence shown here is derived from an EMBL/GenBank/DDBJ whole genome shotgun (WGS) entry which is preliminary data.</text>
</comment>
<dbReference type="Proteomes" id="UP001352263">
    <property type="component" value="Unassembled WGS sequence"/>
</dbReference>
<dbReference type="EMBL" id="JAWIIV010000057">
    <property type="protein sequence ID" value="MEC4723506.1"/>
    <property type="molecule type" value="Genomic_DNA"/>
</dbReference>
<accession>A0ABU6JIK4</accession>
<feature type="region of interest" description="Disordered" evidence="1">
    <location>
        <begin position="16"/>
        <end position="63"/>
    </location>
</feature>
<sequence length="63" mass="7113">MSKRIQYTLEELLLKPTLSDPEERPLTPEEKEWLEAPPIGQEVGSDQDDDPAPSRNPVGKPED</sequence>
<dbReference type="RefSeq" id="WP_326510120.1">
    <property type="nucleotide sequence ID" value="NZ_JAWIIV010000057.1"/>
</dbReference>
<gene>
    <name evidence="2" type="ORF">RY831_30665</name>
</gene>
<protein>
    <submittedName>
        <fullName evidence="2">Uncharacterized protein</fullName>
    </submittedName>
</protein>
<feature type="compositionally biased region" description="Basic and acidic residues" evidence="1">
    <location>
        <begin position="21"/>
        <end position="34"/>
    </location>
</feature>
<reference evidence="2 3" key="1">
    <citation type="submission" date="2023-10" db="EMBL/GenBank/DDBJ databases">
        <title>Noviherbaspirillum sp. CPCC 100848 genome assembly.</title>
        <authorList>
            <person name="Li X.Y."/>
            <person name="Fang X.M."/>
        </authorList>
    </citation>
    <scope>NUCLEOTIDE SEQUENCE [LARGE SCALE GENOMIC DNA]</scope>
    <source>
        <strain evidence="2 3">CPCC 100848</strain>
    </source>
</reference>
<evidence type="ECO:0000256" key="1">
    <source>
        <dbReference type="SAM" id="MobiDB-lite"/>
    </source>
</evidence>
<name>A0ABU6JIK4_9BURK</name>
<organism evidence="2 3">
    <name type="scientific">Noviherbaspirillum album</name>
    <dbReference type="NCBI Taxonomy" id="3080276"/>
    <lineage>
        <taxon>Bacteria</taxon>
        <taxon>Pseudomonadati</taxon>
        <taxon>Pseudomonadota</taxon>
        <taxon>Betaproteobacteria</taxon>
        <taxon>Burkholderiales</taxon>
        <taxon>Oxalobacteraceae</taxon>
        <taxon>Noviherbaspirillum</taxon>
    </lineage>
</organism>
<evidence type="ECO:0000313" key="2">
    <source>
        <dbReference type="EMBL" id="MEC4723506.1"/>
    </source>
</evidence>
<evidence type="ECO:0000313" key="3">
    <source>
        <dbReference type="Proteomes" id="UP001352263"/>
    </source>
</evidence>
<keyword evidence="3" id="KW-1185">Reference proteome</keyword>